<name>A0A1R3HSR4_9ROSI</name>
<dbReference type="Proteomes" id="UP000187203">
    <property type="component" value="Unassembled WGS sequence"/>
</dbReference>
<sequence length="66" mass="7321">MGRFMMDVFWVWMRDGSGSGHLVGCLESGVGGLVVEDVEARLVKLEIIAVQSRLEEARSGTELVRR</sequence>
<protein>
    <submittedName>
        <fullName evidence="1">Uncharacterized protein</fullName>
    </submittedName>
</protein>
<keyword evidence="2" id="KW-1185">Reference proteome</keyword>
<gene>
    <name evidence="1" type="ORF">COLO4_27220</name>
</gene>
<reference evidence="2" key="1">
    <citation type="submission" date="2013-09" db="EMBL/GenBank/DDBJ databases">
        <title>Corchorus olitorius genome sequencing.</title>
        <authorList>
            <person name="Alam M."/>
            <person name="Haque M.S."/>
            <person name="Islam M.S."/>
            <person name="Emdad E.M."/>
            <person name="Islam M.M."/>
            <person name="Ahmed B."/>
            <person name="Halim A."/>
            <person name="Hossen Q.M.M."/>
            <person name="Hossain M.Z."/>
            <person name="Ahmed R."/>
            <person name="Khan M.M."/>
            <person name="Islam R."/>
            <person name="Rashid M.M."/>
            <person name="Khan S.A."/>
            <person name="Rahman M.S."/>
            <person name="Alam M."/>
            <person name="Yahiya A.S."/>
            <person name="Khan M.S."/>
            <person name="Azam M.S."/>
            <person name="Haque T."/>
            <person name="Lashkar M.Z.H."/>
            <person name="Akhand A.I."/>
            <person name="Morshed G."/>
            <person name="Roy S."/>
            <person name="Uddin K.S."/>
            <person name="Rabeya T."/>
            <person name="Hossain A.S."/>
            <person name="Chowdhury A."/>
            <person name="Snigdha A.R."/>
            <person name="Mortoza M.S."/>
            <person name="Matin S.A."/>
            <person name="Hoque S.M.E."/>
            <person name="Islam M.K."/>
            <person name="Roy D.K."/>
            <person name="Haider R."/>
            <person name="Moosa M.M."/>
            <person name="Elias S.M."/>
            <person name="Hasan A.M."/>
            <person name="Jahan S."/>
            <person name="Shafiuddin M."/>
            <person name="Mahmood N."/>
            <person name="Shommy N.S."/>
        </authorList>
    </citation>
    <scope>NUCLEOTIDE SEQUENCE [LARGE SCALE GENOMIC DNA]</scope>
    <source>
        <strain evidence="2">cv. O-4</strain>
    </source>
</reference>
<comment type="caution">
    <text evidence="1">The sequence shown here is derived from an EMBL/GenBank/DDBJ whole genome shotgun (WGS) entry which is preliminary data.</text>
</comment>
<evidence type="ECO:0000313" key="2">
    <source>
        <dbReference type="Proteomes" id="UP000187203"/>
    </source>
</evidence>
<dbReference type="AlphaFoldDB" id="A0A1R3HSR4"/>
<proteinExistence type="predicted"/>
<evidence type="ECO:0000313" key="1">
    <source>
        <dbReference type="EMBL" id="OMO73201.1"/>
    </source>
</evidence>
<dbReference type="EMBL" id="AWUE01019503">
    <property type="protein sequence ID" value="OMO73201.1"/>
    <property type="molecule type" value="Genomic_DNA"/>
</dbReference>
<accession>A0A1R3HSR4</accession>
<organism evidence="1 2">
    <name type="scientific">Corchorus olitorius</name>
    <dbReference type="NCBI Taxonomy" id="93759"/>
    <lineage>
        <taxon>Eukaryota</taxon>
        <taxon>Viridiplantae</taxon>
        <taxon>Streptophyta</taxon>
        <taxon>Embryophyta</taxon>
        <taxon>Tracheophyta</taxon>
        <taxon>Spermatophyta</taxon>
        <taxon>Magnoliopsida</taxon>
        <taxon>eudicotyledons</taxon>
        <taxon>Gunneridae</taxon>
        <taxon>Pentapetalae</taxon>
        <taxon>rosids</taxon>
        <taxon>malvids</taxon>
        <taxon>Malvales</taxon>
        <taxon>Malvaceae</taxon>
        <taxon>Grewioideae</taxon>
        <taxon>Apeibeae</taxon>
        <taxon>Corchorus</taxon>
    </lineage>
</organism>